<dbReference type="InterPro" id="IPR015915">
    <property type="entry name" value="Kelch-typ_b-propeller"/>
</dbReference>
<keyword evidence="4" id="KW-1185">Reference proteome</keyword>
<dbReference type="OrthoDB" id="1027940at2759"/>
<feature type="region of interest" description="Disordered" evidence="1">
    <location>
        <begin position="1"/>
        <end position="22"/>
    </location>
</feature>
<accession>A0A087H6U7</accession>
<dbReference type="AlphaFoldDB" id="A0A087H6U7"/>
<reference evidence="4" key="1">
    <citation type="journal article" date="2015" name="Nat. Plants">
        <title>Genome expansion of Arabis alpina linked with retrotransposition and reduced symmetric DNA methylation.</title>
        <authorList>
            <person name="Willing E.M."/>
            <person name="Rawat V."/>
            <person name="Mandakova T."/>
            <person name="Maumus F."/>
            <person name="James G.V."/>
            <person name="Nordstroem K.J."/>
            <person name="Becker C."/>
            <person name="Warthmann N."/>
            <person name="Chica C."/>
            <person name="Szarzynska B."/>
            <person name="Zytnicki M."/>
            <person name="Albani M.C."/>
            <person name="Kiefer C."/>
            <person name="Bergonzi S."/>
            <person name="Castaings L."/>
            <person name="Mateos J.L."/>
            <person name="Berns M.C."/>
            <person name="Bujdoso N."/>
            <person name="Piofczyk T."/>
            <person name="de Lorenzo L."/>
            <person name="Barrero-Sicilia C."/>
            <person name="Mateos I."/>
            <person name="Piednoel M."/>
            <person name="Hagmann J."/>
            <person name="Chen-Min-Tao R."/>
            <person name="Iglesias-Fernandez R."/>
            <person name="Schuster S.C."/>
            <person name="Alonso-Blanco C."/>
            <person name="Roudier F."/>
            <person name="Carbonero P."/>
            <person name="Paz-Ares J."/>
            <person name="Davis S.J."/>
            <person name="Pecinka A."/>
            <person name="Quesneville H."/>
            <person name="Colot V."/>
            <person name="Lysak M.A."/>
            <person name="Weigel D."/>
            <person name="Coupland G."/>
            <person name="Schneeberger K."/>
        </authorList>
    </citation>
    <scope>NUCLEOTIDE SEQUENCE [LARGE SCALE GENOMIC DNA]</scope>
    <source>
        <strain evidence="4">cv. Pajares</strain>
    </source>
</reference>
<name>A0A087H6U7_ARAAL</name>
<dbReference type="CDD" id="cd22152">
    <property type="entry name" value="F-box_AtAFR-like"/>
    <property type="match status" value="1"/>
</dbReference>
<evidence type="ECO:0000313" key="3">
    <source>
        <dbReference type="EMBL" id="KFK37849.1"/>
    </source>
</evidence>
<dbReference type="Pfam" id="PF00646">
    <property type="entry name" value="F-box"/>
    <property type="match status" value="1"/>
</dbReference>
<evidence type="ECO:0000259" key="2">
    <source>
        <dbReference type="SMART" id="SM00256"/>
    </source>
</evidence>
<dbReference type="Proteomes" id="UP000029120">
    <property type="component" value="Chromosome 3"/>
</dbReference>
<dbReference type="InterPro" id="IPR036047">
    <property type="entry name" value="F-box-like_dom_sf"/>
</dbReference>
<dbReference type="SUPFAM" id="SSF117281">
    <property type="entry name" value="Kelch motif"/>
    <property type="match status" value="1"/>
</dbReference>
<dbReference type="PANTHER" id="PTHR24414:SF184">
    <property type="entry name" value="GALACTOSE OXIDASE_KELCH REPEAT SUPERFAMILY PROTEIN"/>
    <property type="match status" value="1"/>
</dbReference>
<dbReference type="SMART" id="SM00256">
    <property type="entry name" value="FBOX"/>
    <property type="match status" value="1"/>
</dbReference>
<dbReference type="InterPro" id="IPR057499">
    <property type="entry name" value="Kelch_FKB95"/>
</dbReference>
<dbReference type="Pfam" id="PF25210">
    <property type="entry name" value="Kelch_FKB95"/>
    <property type="match status" value="1"/>
</dbReference>
<dbReference type="PANTHER" id="PTHR24414">
    <property type="entry name" value="F-BOX/KELCH-REPEAT PROTEIN SKIP4"/>
    <property type="match status" value="1"/>
</dbReference>
<dbReference type="Gene3D" id="2.120.10.80">
    <property type="entry name" value="Kelch-type beta propeller"/>
    <property type="match status" value="1"/>
</dbReference>
<evidence type="ECO:0000313" key="4">
    <source>
        <dbReference type="Proteomes" id="UP000029120"/>
    </source>
</evidence>
<protein>
    <recommendedName>
        <fullName evidence="2">F-box domain-containing protein</fullName>
    </recommendedName>
</protein>
<evidence type="ECO:0000256" key="1">
    <source>
        <dbReference type="SAM" id="MobiDB-lite"/>
    </source>
</evidence>
<dbReference type="InterPro" id="IPR050354">
    <property type="entry name" value="F-box/kelch-repeat_ARATH"/>
</dbReference>
<proteinExistence type="predicted"/>
<gene>
    <name evidence="3" type="ordered locus">AALP_Aa3g037000</name>
</gene>
<dbReference type="Gramene" id="KFK37849">
    <property type="protein sequence ID" value="KFK37849"/>
    <property type="gene ID" value="AALP_AA3G037000"/>
</dbReference>
<sequence>MASSAVTNGQESPAATEPNSNPSLPEDLVISCLACVSRLHYPSLSLVSKTFRSLLASPVLYQTRSLLNHIESCLYVCLQYPSDPIPRWFTLCNRNLSSKKKKKKKSYHALAPISFTNAAPLEWSDLVAVDHRLYAICEAATSSYVSFLDCTSHTWLQAPSLRLAHTGRIFDEKMYLPGSCEKLESLNCVEMFDIKTQTWKPIPPEKRKFKPGDMEGKIVLKTNSGRKGFSLKPKEMTSEWTGVERDSVCLIEDIFYSYTSSGDFQWSYCKEAYEQRKLEGLEGLPEFPPYSSVTLVDYGGKMVVFWDKYLPSSWFREKMIWCAVISFEKRGSDVIWGNVEWFDAVLKVPKSYKFMSAIAATV</sequence>
<organism evidence="3 4">
    <name type="scientific">Arabis alpina</name>
    <name type="common">Alpine rock-cress</name>
    <dbReference type="NCBI Taxonomy" id="50452"/>
    <lineage>
        <taxon>Eukaryota</taxon>
        <taxon>Viridiplantae</taxon>
        <taxon>Streptophyta</taxon>
        <taxon>Embryophyta</taxon>
        <taxon>Tracheophyta</taxon>
        <taxon>Spermatophyta</taxon>
        <taxon>Magnoliopsida</taxon>
        <taxon>eudicotyledons</taxon>
        <taxon>Gunneridae</taxon>
        <taxon>Pentapetalae</taxon>
        <taxon>rosids</taxon>
        <taxon>malvids</taxon>
        <taxon>Brassicales</taxon>
        <taxon>Brassicaceae</taxon>
        <taxon>Arabideae</taxon>
        <taxon>Arabis</taxon>
    </lineage>
</organism>
<dbReference type="EMBL" id="CM002871">
    <property type="protein sequence ID" value="KFK37849.1"/>
    <property type="molecule type" value="Genomic_DNA"/>
</dbReference>
<dbReference type="SUPFAM" id="SSF81383">
    <property type="entry name" value="F-box domain"/>
    <property type="match status" value="1"/>
</dbReference>
<dbReference type="OMA" id="CRKPEFQ"/>
<feature type="domain" description="F-box" evidence="2">
    <location>
        <begin position="24"/>
        <end position="64"/>
    </location>
</feature>
<dbReference type="InterPro" id="IPR001810">
    <property type="entry name" value="F-box_dom"/>
</dbReference>
<dbReference type="eggNOG" id="KOG1072">
    <property type="taxonomic scope" value="Eukaryota"/>
</dbReference>